<dbReference type="RefSeq" id="WP_093045173.1">
    <property type="nucleotide sequence ID" value="NZ_FNQR01000009.1"/>
</dbReference>
<evidence type="ECO:0000313" key="3">
    <source>
        <dbReference type="Proteomes" id="UP000198584"/>
    </source>
</evidence>
<keyword evidence="1" id="KW-0812">Transmembrane</keyword>
<keyword evidence="1" id="KW-0472">Membrane</keyword>
<evidence type="ECO:0000313" key="2">
    <source>
        <dbReference type="EMBL" id="SEA83612.1"/>
    </source>
</evidence>
<dbReference type="Proteomes" id="UP000198584">
    <property type="component" value="Unassembled WGS sequence"/>
</dbReference>
<name>A0A1H4EHA1_9BACI</name>
<dbReference type="OrthoDB" id="9978660at2"/>
<dbReference type="AlphaFoldDB" id="A0A1H4EHA1"/>
<evidence type="ECO:0000256" key="1">
    <source>
        <dbReference type="SAM" id="Phobius"/>
    </source>
</evidence>
<accession>A0A1H4EHA1</accession>
<reference evidence="2 3" key="1">
    <citation type="submission" date="2016-10" db="EMBL/GenBank/DDBJ databases">
        <authorList>
            <person name="de Groot N.N."/>
        </authorList>
    </citation>
    <scope>NUCLEOTIDE SEQUENCE [LARGE SCALE GENOMIC DNA]</scope>
    <source>
        <strain evidence="2 3">CCM7597</strain>
    </source>
</reference>
<keyword evidence="1" id="KW-1133">Transmembrane helix</keyword>
<feature type="transmembrane region" description="Helical" evidence="1">
    <location>
        <begin position="26"/>
        <end position="51"/>
    </location>
</feature>
<organism evidence="2 3">
    <name type="scientific">Thalassobacillus cyri</name>
    <dbReference type="NCBI Taxonomy" id="571932"/>
    <lineage>
        <taxon>Bacteria</taxon>
        <taxon>Bacillati</taxon>
        <taxon>Bacillota</taxon>
        <taxon>Bacilli</taxon>
        <taxon>Bacillales</taxon>
        <taxon>Bacillaceae</taxon>
        <taxon>Thalassobacillus</taxon>
    </lineage>
</organism>
<gene>
    <name evidence="2" type="ORF">SAMN05421743_10934</name>
</gene>
<sequence>MLPSDFLAASIEVTETSSTYYDFWTAILPITIITFNILAVLAVIFAVFYLFKRLNKIIKNQEKLIHLLQETKRNP</sequence>
<keyword evidence="3" id="KW-1185">Reference proteome</keyword>
<protein>
    <submittedName>
        <fullName evidence="2">Uncharacterized protein</fullName>
    </submittedName>
</protein>
<dbReference type="EMBL" id="FNQR01000009">
    <property type="protein sequence ID" value="SEA83612.1"/>
    <property type="molecule type" value="Genomic_DNA"/>
</dbReference>
<proteinExistence type="predicted"/>